<dbReference type="Proteomes" id="UP001209540">
    <property type="component" value="Unassembled WGS sequence"/>
</dbReference>
<dbReference type="PROSITE" id="PS51294">
    <property type="entry name" value="HTH_MYB"/>
    <property type="match status" value="4"/>
</dbReference>
<feature type="domain" description="SANT" evidence="7">
    <location>
        <begin position="420"/>
        <end position="466"/>
    </location>
</feature>
<dbReference type="InterPro" id="IPR017930">
    <property type="entry name" value="Myb_dom"/>
</dbReference>
<comment type="caution">
    <text evidence="9">The sequence shown here is derived from an EMBL/GenBank/DDBJ whole genome shotgun (WGS) entry which is preliminary data.</text>
</comment>
<evidence type="ECO:0000259" key="6">
    <source>
        <dbReference type="PROSITE" id="PS50090"/>
    </source>
</evidence>
<dbReference type="PANTHER" id="PTHR46621">
    <property type="entry name" value="SNRNA-ACTIVATING PROTEIN COMPLEX SUBUNIT 4"/>
    <property type="match status" value="1"/>
</dbReference>
<dbReference type="PANTHER" id="PTHR46621:SF1">
    <property type="entry name" value="SNRNA-ACTIVATING PROTEIN COMPLEX SUBUNIT 4"/>
    <property type="match status" value="1"/>
</dbReference>
<feature type="region of interest" description="Disordered" evidence="5">
    <location>
        <begin position="1"/>
        <end position="110"/>
    </location>
</feature>
<dbReference type="AlphaFoldDB" id="A0AAD5K783"/>
<keyword evidence="3" id="KW-0804">Transcription</keyword>
<keyword evidence="2" id="KW-0238">DNA-binding</keyword>
<keyword evidence="10" id="KW-1185">Reference proteome</keyword>
<dbReference type="Pfam" id="PF13921">
    <property type="entry name" value="Myb_DNA-bind_6"/>
    <property type="match status" value="1"/>
</dbReference>
<proteinExistence type="predicted"/>
<feature type="compositionally biased region" description="Acidic residues" evidence="5">
    <location>
        <begin position="91"/>
        <end position="110"/>
    </location>
</feature>
<feature type="domain" description="Myb-like" evidence="6">
    <location>
        <begin position="469"/>
        <end position="519"/>
    </location>
</feature>
<name>A0AAD5K783_9FUNG</name>
<feature type="region of interest" description="Disordered" evidence="5">
    <location>
        <begin position="519"/>
        <end position="560"/>
    </location>
</feature>
<dbReference type="PROSITE" id="PS51293">
    <property type="entry name" value="SANT"/>
    <property type="match status" value="1"/>
</dbReference>
<accession>A0AAD5K783</accession>
<feature type="domain" description="Myb-like" evidence="6">
    <location>
        <begin position="417"/>
        <end position="468"/>
    </location>
</feature>
<dbReference type="InterPro" id="IPR009057">
    <property type="entry name" value="Homeodomain-like_sf"/>
</dbReference>
<organism evidence="9 10">
    <name type="scientific">Phascolomyces articulosus</name>
    <dbReference type="NCBI Taxonomy" id="60185"/>
    <lineage>
        <taxon>Eukaryota</taxon>
        <taxon>Fungi</taxon>
        <taxon>Fungi incertae sedis</taxon>
        <taxon>Mucoromycota</taxon>
        <taxon>Mucoromycotina</taxon>
        <taxon>Mucoromycetes</taxon>
        <taxon>Mucorales</taxon>
        <taxon>Lichtheimiaceae</taxon>
        <taxon>Phascolomyces</taxon>
    </lineage>
</organism>
<dbReference type="CDD" id="cd00167">
    <property type="entry name" value="SANT"/>
    <property type="match status" value="3"/>
</dbReference>
<feature type="domain" description="HTH myb-type" evidence="8">
    <location>
        <begin position="478"/>
        <end position="523"/>
    </location>
</feature>
<evidence type="ECO:0000256" key="3">
    <source>
        <dbReference type="ARBA" id="ARBA00023163"/>
    </source>
</evidence>
<feature type="domain" description="Myb-like" evidence="6">
    <location>
        <begin position="311"/>
        <end position="364"/>
    </location>
</feature>
<evidence type="ECO:0000256" key="2">
    <source>
        <dbReference type="ARBA" id="ARBA00023125"/>
    </source>
</evidence>
<feature type="compositionally biased region" description="Polar residues" evidence="5">
    <location>
        <begin position="56"/>
        <end position="86"/>
    </location>
</feature>
<dbReference type="SMART" id="SM00717">
    <property type="entry name" value="SANT"/>
    <property type="match status" value="5"/>
</dbReference>
<feature type="domain" description="HTH myb-type" evidence="8">
    <location>
        <begin position="418"/>
        <end position="472"/>
    </location>
</feature>
<feature type="domain" description="Myb-like" evidence="6">
    <location>
        <begin position="370"/>
        <end position="416"/>
    </location>
</feature>
<evidence type="ECO:0000313" key="10">
    <source>
        <dbReference type="Proteomes" id="UP001209540"/>
    </source>
</evidence>
<dbReference type="EMBL" id="JAIXMP010000006">
    <property type="protein sequence ID" value="KAI9271847.1"/>
    <property type="molecule type" value="Genomic_DNA"/>
</dbReference>
<reference evidence="9" key="2">
    <citation type="submission" date="2023-02" db="EMBL/GenBank/DDBJ databases">
        <authorList>
            <consortium name="DOE Joint Genome Institute"/>
            <person name="Mondo S.J."/>
            <person name="Chang Y."/>
            <person name="Wang Y."/>
            <person name="Ahrendt S."/>
            <person name="Andreopoulos W."/>
            <person name="Barry K."/>
            <person name="Beard J."/>
            <person name="Benny G.L."/>
            <person name="Blankenship S."/>
            <person name="Bonito G."/>
            <person name="Cuomo C."/>
            <person name="Desiro A."/>
            <person name="Gervers K.A."/>
            <person name="Hundley H."/>
            <person name="Kuo A."/>
            <person name="LaButti K."/>
            <person name="Lang B.F."/>
            <person name="Lipzen A."/>
            <person name="O'Donnell K."/>
            <person name="Pangilinan J."/>
            <person name="Reynolds N."/>
            <person name="Sandor L."/>
            <person name="Smith M.W."/>
            <person name="Tsang A."/>
            <person name="Grigoriev I.V."/>
            <person name="Stajich J.E."/>
            <person name="Spatafora J.W."/>
        </authorList>
    </citation>
    <scope>NUCLEOTIDE SEQUENCE</scope>
    <source>
        <strain evidence="9">RSA 2281</strain>
    </source>
</reference>
<reference evidence="9" key="1">
    <citation type="journal article" date="2022" name="IScience">
        <title>Evolution of zygomycete secretomes and the origins of terrestrial fungal ecologies.</title>
        <authorList>
            <person name="Chang Y."/>
            <person name="Wang Y."/>
            <person name="Mondo S."/>
            <person name="Ahrendt S."/>
            <person name="Andreopoulos W."/>
            <person name="Barry K."/>
            <person name="Beard J."/>
            <person name="Benny G.L."/>
            <person name="Blankenship S."/>
            <person name="Bonito G."/>
            <person name="Cuomo C."/>
            <person name="Desiro A."/>
            <person name="Gervers K.A."/>
            <person name="Hundley H."/>
            <person name="Kuo A."/>
            <person name="LaButti K."/>
            <person name="Lang B.F."/>
            <person name="Lipzen A."/>
            <person name="O'Donnell K."/>
            <person name="Pangilinan J."/>
            <person name="Reynolds N."/>
            <person name="Sandor L."/>
            <person name="Smith M.E."/>
            <person name="Tsang A."/>
            <person name="Grigoriev I.V."/>
            <person name="Stajich J.E."/>
            <person name="Spatafora J.W."/>
        </authorList>
    </citation>
    <scope>NUCLEOTIDE SEQUENCE</scope>
    <source>
        <strain evidence="9">RSA 2281</strain>
    </source>
</reference>
<dbReference type="GO" id="GO:0001006">
    <property type="term" value="F:RNA polymerase III type 3 promoter sequence-specific DNA binding"/>
    <property type="evidence" value="ECO:0007669"/>
    <property type="project" value="TreeGrafter"/>
</dbReference>
<dbReference type="PROSITE" id="PS50090">
    <property type="entry name" value="MYB_LIKE"/>
    <property type="match status" value="4"/>
</dbReference>
<evidence type="ECO:0000256" key="5">
    <source>
        <dbReference type="SAM" id="MobiDB-lite"/>
    </source>
</evidence>
<dbReference type="InterPro" id="IPR051575">
    <property type="entry name" value="Myb-like_DNA-bd"/>
</dbReference>
<sequence length="560" mass="65328">MPNASSSRKRKSKKEYTEERDISPPPSTSKRPRQSLKENDPAQNINDQSTQDRSDSNPNETNSNSTQKNPHNERQSTPFLNSQWRHGTTEFTEEEEESKEQEEEEEEEEQIDDVLIALLELHDQWNDPRVKTYEDSVEAISDALKLNRALQKEAMGQIAWIKQRILQNEALMRQTRMLSMQESMAQEKKLELHKKFDNKFNFFVDENGETPPIPSSSQSGVSDDVELEKRSWTTSERKRLLSGIHIEAQRVMVFELVAQNNEHKIWDIDKLGNNTLENIEVDKLDWNRISSIHVKTRTPMQCIIQWTTQEHPKINKKPWSKPESQKLMELVEIHGYEGQWEKIAVELNTNRTASQCFSHYQSKHNHINMKRKWTKEDDEALTQAVEMLGERNWQQVAYILGDRTGNQCLQRWTKGICPAIRRQRWVTEEDEALIGAVAAYGVGNWNKVQRHVPGRTDMQCRERYMNVLDPKLNFSKITDEEKTKLIKLVEQHGRRWSHLTQFFPGRTDNHLYRAWMGATKKKDKRKNTQSTTSTPEAIDKSTANEQEEHVASSSHSPSSQ</sequence>
<protein>
    <submittedName>
        <fullName evidence="9">Uncharacterized protein</fullName>
    </submittedName>
</protein>
<dbReference type="InterPro" id="IPR017884">
    <property type="entry name" value="SANT_dom"/>
</dbReference>
<evidence type="ECO:0000256" key="1">
    <source>
        <dbReference type="ARBA" id="ARBA00023015"/>
    </source>
</evidence>
<dbReference type="Pfam" id="PF00249">
    <property type="entry name" value="Myb_DNA-binding"/>
    <property type="match status" value="2"/>
</dbReference>
<dbReference type="GO" id="GO:0042796">
    <property type="term" value="P:snRNA transcription by RNA polymerase III"/>
    <property type="evidence" value="ECO:0007669"/>
    <property type="project" value="TreeGrafter"/>
</dbReference>
<dbReference type="InterPro" id="IPR001005">
    <property type="entry name" value="SANT/Myb"/>
</dbReference>
<evidence type="ECO:0000259" key="7">
    <source>
        <dbReference type="PROSITE" id="PS51293"/>
    </source>
</evidence>
<keyword evidence="4" id="KW-0539">Nucleus</keyword>
<dbReference type="GO" id="GO:0042795">
    <property type="term" value="P:snRNA transcription by RNA polymerase II"/>
    <property type="evidence" value="ECO:0007669"/>
    <property type="project" value="TreeGrafter"/>
</dbReference>
<evidence type="ECO:0000259" key="8">
    <source>
        <dbReference type="PROSITE" id="PS51294"/>
    </source>
</evidence>
<dbReference type="GO" id="GO:0019185">
    <property type="term" value="C:snRNA-activating protein complex"/>
    <property type="evidence" value="ECO:0007669"/>
    <property type="project" value="TreeGrafter"/>
</dbReference>
<feature type="domain" description="HTH myb-type" evidence="8">
    <location>
        <begin position="311"/>
        <end position="368"/>
    </location>
</feature>
<evidence type="ECO:0000256" key="4">
    <source>
        <dbReference type="ARBA" id="ARBA00023242"/>
    </source>
</evidence>
<dbReference type="Gene3D" id="1.10.10.60">
    <property type="entry name" value="Homeodomain-like"/>
    <property type="match status" value="5"/>
</dbReference>
<gene>
    <name evidence="9" type="ORF">BDA99DRAFT_501161</name>
</gene>
<dbReference type="SUPFAM" id="SSF46689">
    <property type="entry name" value="Homeodomain-like"/>
    <property type="match status" value="3"/>
</dbReference>
<evidence type="ECO:0000313" key="9">
    <source>
        <dbReference type="EMBL" id="KAI9271847.1"/>
    </source>
</evidence>
<feature type="domain" description="HTH myb-type" evidence="8">
    <location>
        <begin position="370"/>
        <end position="414"/>
    </location>
</feature>
<keyword evidence="1" id="KW-0805">Transcription regulation</keyword>
<dbReference type="GO" id="GO:0000978">
    <property type="term" value="F:RNA polymerase II cis-regulatory region sequence-specific DNA binding"/>
    <property type="evidence" value="ECO:0007669"/>
    <property type="project" value="TreeGrafter"/>
</dbReference>